<dbReference type="InterPro" id="IPR051177">
    <property type="entry name" value="CIK-Related_Protein"/>
</dbReference>
<feature type="non-terminal residue" evidence="1">
    <location>
        <position position="1"/>
    </location>
</feature>
<name>A0A813H9B8_POLGL</name>
<keyword evidence="2" id="KW-1185">Reference proteome</keyword>
<dbReference type="SUPFAM" id="SSF56112">
    <property type="entry name" value="Protein kinase-like (PK-like)"/>
    <property type="match status" value="1"/>
</dbReference>
<reference evidence="1" key="1">
    <citation type="submission" date="2021-02" db="EMBL/GenBank/DDBJ databases">
        <authorList>
            <person name="Dougan E. K."/>
            <person name="Rhodes N."/>
            <person name="Thang M."/>
            <person name="Chan C."/>
        </authorList>
    </citation>
    <scope>NUCLEOTIDE SEQUENCE</scope>
</reference>
<dbReference type="AlphaFoldDB" id="A0A813H9B8"/>
<proteinExistence type="predicted"/>
<dbReference type="Proteomes" id="UP000654075">
    <property type="component" value="Unassembled WGS sequence"/>
</dbReference>
<dbReference type="PANTHER" id="PTHR12984">
    <property type="entry name" value="SCY1-RELATED S/T PROTEIN KINASE-LIKE"/>
    <property type="match status" value="1"/>
</dbReference>
<dbReference type="EMBL" id="CAJNNV010031032">
    <property type="protein sequence ID" value="CAE8634492.1"/>
    <property type="molecule type" value="Genomic_DNA"/>
</dbReference>
<evidence type="ECO:0000313" key="2">
    <source>
        <dbReference type="Proteomes" id="UP000654075"/>
    </source>
</evidence>
<dbReference type="PANTHER" id="PTHR12984:SF6">
    <property type="entry name" value="SCY1-LIKE PROTEIN 2"/>
    <property type="match status" value="1"/>
</dbReference>
<accession>A0A813H9B8</accession>
<gene>
    <name evidence="1" type="ORF">PGLA1383_LOCUS50139</name>
</gene>
<comment type="caution">
    <text evidence="1">The sequence shown here is derived from an EMBL/GenBank/DDBJ whole genome shotgun (WGS) entry which is preliminary data.</text>
</comment>
<evidence type="ECO:0008006" key="3">
    <source>
        <dbReference type="Google" id="ProtNLM"/>
    </source>
</evidence>
<feature type="non-terminal residue" evidence="1">
    <location>
        <position position="91"/>
    </location>
</feature>
<protein>
    <recommendedName>
        <fullName evidence="3">Protein kinase domain-containing protein</fullName>
    </recommendedName>
</protein>
<evidence type="ECO:0000313" key="1">
    <source>
        <dbReference type="EMBL" id="CAE8634492.1"/>
    </source>
</evidence>
<dbReference type="OrthoDB" id="79687at2759"/>
<dbReference type="InterPro" id="IPR011009">
    <property type="entry name" value="Kinase-like_dom_sf"/>
</dbReference>
<organism evidence="1 2">
    <name type="scientific">Polarella glacialis</name>
    <name type="common">Dinoflagellate</name>
    <dbReference type="NCBI Taxonomy" id="89957"/>
    <lineage>
        <taxon>Eukaryota</taxon>
        <taxon>Sar</taxon>
        <taxon>Alveolata</taxon>
        <taxon>Dinophyceae</taxon>
        <taxon>Suessiales</taxon>
        <taxon>Suessiaceae</taxon>
        <taxon>Polarella</taxon>
    </lineage>
</organism>
<sequence>FSTNLIRAGTVPADLFTVLQKILSPNPAERPTIAAFINSEFFMDVNVRAIRFLEQLNEKEEVQRVTFLRGLPKLLQDEKSPLCSQRVMRER</sequence>